<reference evidence="2" key="4">
    <citation type="journal article" date="2008" name="Microbiology">
        <title>Conditionally positive effect of the TetR-family transcriptional regulator AtrA on streptomycin production by Streptomyces griseus.</title>
        <authorList>
            <person name="Hirano S."/>
            <person name="Tanaka K."/>
            <person name="Ohnishi Y."/>
            <person name="Horinouchi S."/>
        </authorList>
    </citation>
    <scope>NUCLEOTIDE SEQUENCE</scope>
    <source>
        <strain evidence="2">NBRC 13350</strain>
    </source>
</reference>
<dbReference type="eggNOG" id="ENOG502ZNTR">
    <property type="taxonomic scope" value="Bacteria"/>
</dbReference>
<name>B1VNC6_STRGG</name>
<evidence type="ECO:0000313" key="4">
    <source>
        <dbReference type="Proteomes" id="UP000001685"/>
    </source>
</evidence>
<dbReference type="KEGG" id="sgr:SGR_7019t"/>
<protein>
    <submittedName>
        <fullName evidence="2">Uncharacterized protein</fullName>
    </submittedName>
</protein>
<reference evidence="4" key="1">
    <citation type="journal article" date="2008" name="J. Bacteriol.">
        <title>Genome sequence of the streptomycin-producing microorganism Streptomyces griseus IFO 13350.</title>
        <authorList>
            <person name="Ohnishi Y."/>
            <person name="Ishikawa J."/>
            <person name="Hara H."/>
            <person name="Suzuki H."/>
            <person name="Ikenoya M."/>
            <person name="Ikeda H."/>
            <person name="Yamashita A."/>
            <person name="Hattori M."/>
            <person name="Horinouchi S."/>
        </authorList>
    </citation>
    <scope>NUCLEOTIDE SEQUENCE [LARGE SCALE GENOMIC DNA]</scope>
    <source>
        <strain evidence="4">JCM 4626 / NBRC 13350</strain>
    </source>
</reference>
<dbReference type="EMBL" id="AP009493">
    <property type="protein sequence ID" value="BAG23846.1"/>
    <property type="molecule type" value="Genomic_DNA"/>
</dbReference>
<dbReference type="HOGENOM" id="CLU_432700_0_0_11"/>
<dbReference type="Proteomes" id="UP000001685">
    <property type="component" value="Chromosome"/>
</dbReference>
<dbReference type="KEGG" id="sgr:SGR_120t"/>
<proteinExistence type="predicted"/>
<organism evidence="2 4">
    <name type="scientific">Streptomyces griseus subsp. griseus (strain JCM 4626 / CBS 651.72 / NBRC 13350 / KCC S-0626 / ISP 5235)</name>
    <dbReference type="NCBI Taxonomy" id="455632"/>
    <lineage>
        <taxon>Bacteria</taxon>
        <taxon>Bacillati</taxon>
        <taxon>Actinomycetota</taxon>
        <taxon>Actinomycetes</taxon>
        <taxon>Kitasatosporales</taxon>
        <taxon>Streptomycetaceae</taxon>
        <taxon>Streptomyces</taxon>
    </lineage>
</organism>
<evidence type="ECO:0000313" key="3">
    <source>
        <dbReference type="EMBL" id="BAG23846.1"/>
    </source>
</evidence>
<sequence>MAPTPDLVREIAAIRRMLADSEPAPVRSSYLADPSQGRPVHQGSTAPALVPEWHQHPSGLLVPASSAQSPAPIDLMAVYLTAEEIFGFVPPSDYTERQLERIPLEDVLRFCAWALTALAMPDASARDVEKTFVNTLMQGPLRDRVLNLLRDDRRRLLVPQAVMLLARTAVHVSPDTVPQGAPKGDLTVALLCNSQSMGHHSESGPTVIADQPGPLGREIIANQHFNHTWSVSGVLARYARRWLELPMEHLSEPGAIDLSQAYEDCTGVRLDDLAAVAGYLWARTTQGHFVLEHAEYSALTLPAERLHRVLSLISNDLPGMREAVRQERPEHRTEWSFDPFQRWPVIRLPQRRLLVLDPRHLVSRAFGWLPILDIRFPPPHHPRPSGHKTLATRAEQTLRRISEVYVSEVLHRITEDASTVRRVYDDAQLKAAYTVKGQRIADAAVDYPGTWIVIEVTTTQLRREAATAVPDESQIKDIDKLIEEVDQINATIDALRQDETALTGISPTHPRRFLPLLVLPEGFPVNPVTLTVIRERARSRGLLQAPDTDPLEIADIEELEMIEGIQEDGGPSLLEILQSKNAGTLRNTGLREHIFYGLNLSPSKPARHAELFATALQPLFEALPRPEPEPPA</sequence>
<reference evidence="2" key="2">
    <citation type="journal article" date="2008" name="J. Bacteriol.">
        <title>The genome sequence of the streptomycin-producing microorganism Streptomyces griseus IFO 13350.</title>
        <authorList>
            <person name="Ohnishi Y."/>
            <person name="Ishikawa J."/>
            <person name="Hara H."/>
            <person name="Suzuki H."/>
            <person name="Ikenoya M."/>
            <person name="Ikeda H."/>
            <person name="Yamashita A."/>
            <person name="Hattori M."/>
            <person name="Horinouchi S."/>
        </authorList>
    </citation>
    <scope>NUCLEOTIDE SEQUENCE</scope>
    <source>
        <strain evidence="2">NBRC 13350</strain>
    </source>
</reference>
<dbReference type="AlphaFoldDB" id="B1VNC6"/>
<evidence type="ECO:0000313" key="2">
    <source>
        <dbReference type="EMBL" id="BAG16949.1"/>
    </source>
</evidence>
<evidence type="ECO:0000256" key="1">
    <source>
        <dbReference type="SAM" id="MobiDB-lite"/>
    </source>
</evidence>
<gene>
    <name evidence="2" type="ordered locus">SGR_120t</name>
    <name evidence="3" type="ordered locus">SGR_7019t</name>
</gene>
<accession>B1VNC6</accession>
<feature type="region of interest" description="Disordered" evidence="1">
    <location>
        <begin position="25"/>
        <end position="45"/>
    </location>
</feature>
<reference evidence="2" key="3">
    <citation type="journal article" date="2008" name="J. Biol. Chem.">
        <title>Phenolic lipids synthesized by type III polyketide synthase confer penicillin resistance on Streptomyces griseus.</title>
        <authorList>
            <person name="Funabashi M."/>
            <person name="Funa N."/>
            <person name="Horinouchi S."/>
        </authorList>
    </citation>
    <scope>NUCLEOTIDE SEQUENCE</scope>
    <source>
        <strain evidence="2">NBRC 13350</strain>
    </source>
</reference>
<dbReference type="EMBL" id="AP009493">
    <property type="protein sequence ID" value="BAG16949.1"/>
    <property type="molecule type" value="Genomic_DNA"/>
</dbReference>